<dbReference type="Proteomes" id="UP000824082">
    <property type="component" value="Unassembled WGS sequence"/>
</dbReference>
<dbReference type="AlphaFoldDB" id="A0A9D1IRK0"/>
<reference evidence="2" key="2">
    <citation type="journal article" date="2021" name="PeerJ">
        <title>Extensive microbial diversity within the chicken gut microbiome revealed by metagenomics and culture.</title>
        <authorList>
            <person name="Gilroy R."/>
            <person name="Ravi A."/>
            <person name="Getino M."/>
            <person name="Pursley I."/>
            <person name="Horton D.L."/>
            <person name="Alikhan N.F."/>
            <person name="Baker D."/>
            <person name="Gharbi K."/>
            <person name="Hall N."/>
            <person name="Watson M."/>
            <person name="Adriaenssens E.M."/>
            <person name="Foster-Nyarko E."/>
            <person name="Jarju S."/>
            <person name="Secka A."/>
            <person name="Antonio M."/>
            <person name="Oren A."/>
            <person name="Chaudhuri R.R."/>
            <person name="La Ragione R."/>
            <person name="Hildebrand F."/>
            <person name="Pallen M.J."/>
        </authorList>
    </citation>
    <scope>NUCLEOTIDE SEQUENCE</scope>
    <source>
        <strain evidence="2">4509</strain>
    </source>
</reference>
<sequence>MNFSEMEQRQKRKNQILFAKTDACLFPLWQQLEQANRRTVAAWALACVEEPVEQLSRRYPTDSRPREALEMARLWAMGKVKMPSARPAILAVHAMAKQLQDPGDAALCHGVGQGCSTVHTPRHTMGLPIYELTALVHHTPPELLTLRLEEKIQVYHQTLARCLDLGDAALPCWAPFMQK</sequence>
<proteinExistence type="predicted"/>
<evidence type="ECO:0000313" key="3">
    <source>
        <dbReference type="Proteomes" id="UP000824082"/>
    </source>
</evidence>
<feature type="domain" description="Imm-5-like" evidence="1">
    <location>
        <begin position="31"/>
        <end position="156"/>
    </location>
</feature>
<dbReference type="EMBL" id="DVMX01000113">
    <property type="protein sequence ID" value="HIU42062.1"/>
    <property type="molecule type" value="Genomic_DNA"/>
</dbReference>
<protein>
    <recommendedName>
        <fullName evidence="1">Imm-5-like domain-containing protein</fullName>
    </recommendedName>
</protein>
<comment type="caution">
    <text evidence="2">The sequence shown here is derived from an EMBL/GenBank/DDBJ whole genome shotgun (WGS) entry which is preliminary data.</text>
</comment>
<organism evidence="2 3">
    <name type="scientific">Candidatus Egerieicola faecale</name>
    <dbReference type="NCBI Taxonomy" id="2840774"/>
    <lineage>
        <taxon>Bacteria</taxon>
        <taxon>Bacillati</taxon>
        <taxon>Bacillota</taxon>
        <taxon>Clostridia</taxon>
        <taxon>Eubacteriales</taxon>
        <taxon>Oscillospiraceae</taxon>
        <taxon>Oscillospiraceae incertae sedis</taxon>
        <taxon>Candidatus Egerieicola</taxon>
    </lineage>
</organism>
<gene>
    <name evidence="2" type="ORF">IAD19_05860</name>
</gene>
<dbReference type="Pfam" id="PF21805">
    <property type="entry name" value="Imm5_like"/>
    <property type="match status" value="1"/>
</dbReference>
<dbReference type="InterPro" id="IPR048667">
    <property type="entry name" value="Imm5-like"/>
</dbReference>
<evidence type="ECO:0000313" key="2">
    <source>
        <dbReference type="EMBL" id="HIU42062.1"/>
    </source>
</evidence>
<evidence type="ECO:0000259" key="1">
    <source>
        <dbReference type="Pfam" id="PF21805"/>
    </source>
</evidence>
<name>A0A9D1IRK0_9FIRM</name>
<reference evidence="2" key="1">
    <citation type="submission" date="2020-10" db="EMBL/GenBank/DDBJ databases">
        <authorList>
            <person name="Gilroy R."/>
        </authorList>
    </citation>
    <scope>NUCLEOTIDE SEQUENCE</scope>
    <source>
        <strain evidence="2">4509</strain>
    </source>
</reference>
<accession>A0A9D1IRK0</accession>